<reference evidence="1 2" key="1">
    <citation type="submission" date="2018-03" db="EMBL/GenBank/DDBJ databases">
        <title>Genomic Encyclopedia of Archaeal and Bacterial Type Strains, Phase II (KMG-II): from individual species to whole genera.</title>
        <authorList>
            <person name="Goeker M."/>
        </authorList>
    </citation>
    <scope>NUCLEOTIDE SEQUENCE [LARGE SCALE GENOMIC DNA]</scope>
    <source>
        <strain evidence="1 2">DSM 45348</strain>
    </source>
</reference>
<accession>A0A2T0SHF1</accession>
<evidence type="ECO:0000313" key="2">
    <source>
        <dbReference type="Proteomes" id="UP000239209"/>
    </source>
</evidence>
<dbReference type="OrthoDB" id="4899232at2"/>
<comment type="caution">
    <text evidence="1">The sequence shown here is derived from an EMBL/GenBank/DDBJ whole genome shotgun (WGS) entry which is preliminary data.</text>
</comment>
<dbReference type="AlphaFoldDB" id="A0A2T0SHF1"/>
<dbReference type="EMBL" id="PVZG01000001">
    <property type="protein sequence ID" value="PRY32848.1"/>
    <property type="molecule type" value="Genomic_DNA"/>
</dbReference>
<proteinExistence type="predicted"/>
<gene>
    <name evidence="1" type="ORF">CLV70_1017</name>
</gene>
<sequence length="115" mass="12203">MDLVRTAVLRWVESFSGDKLHGIRFLSANPLLVRTLAQDGNRIGTTLSTLVDALAALLPNPAPADVLHLRMALLSINAAVEAAGPDTFTDDDILAAAHHNATILIDALLARSATR</sequence>
<evidence type="ECO:0008006" key="3">
    <source>
        <dbReference type="Google" id="ProtNLM"/>
    </source>
</evidence>
<dbReference type="RefSeq" id="WP_106124238.1">
    <property type="nucleotide sequence ID" value="NZ_PVZG01000001.1"/>
</dbReference>
<dbReference type="Proteomes" id="UP000239209">
    <property type="component" value="Unassembled WGS sequence"/>
</dbReference>
<organism evidence="1 2">
    <name type="scientific">Pseudosporangium ferrugineum</name>
    <dbReference type="NCBI Taxonomy" id="439699"/>
    <lineage>
        <taxon>Bacteria</taxon>
        <taxon>Bacillati</taxon>
        <taxon>Actinomycetota</taxon>
        <taxon>Actinomycetes</taxon>
        <taxon>Micromonosporales</taxon>
        <taxon>Micromonosporaceae</taxon>
        <taxon>Pseudosporangium</taxon>
    </lineage>
</organism>
<name>A0A2T0SHF1_9ACTN</name>
<protein>
    <recommendedName>
        <fullName evidence="3">TetR family transcriptional regulator</fullName>
    </recommendedName>
</protein>
<evidence type="ECO:0000313" key="1">
    <source>
        <dbReference type="EMBL" id="PRY32848.1"/>
    </source>
</evidence>
<keyword evidence="2" id="KW-1185">Reference proteome</keyword>